<evidence type="ECO:0000313" key="8">
    <source>
        <dbReference type="Proteomes" id="UP001597468"/>
    </source>
</evidence>
<gene>
    <name evidence="7" type="ORF">ACFSTG_01270</name>
</gene>
<dbReference type="EMBL" id="JBHULT010000005">
    <property type="protein sequence ID" value="MFD2516515.1"/>
    <property type="molecule type" value="Genomic_DNA"/>
</dbReference>
<keyword evidence="3" id="KW-0732">Signal</keyword>
<dbReference type="InterPro" id="IPR000184">
    <property type="entry name" value="Bac_surfAg_D15"/>
</dbReference>
<comment type="caution">
    <text evidence="7">The sequence shown here is derived from an EMBL/GenBank/DDBJ whole genome shotgun (WGS) entry which is preliminary data.</text>
</comment>
<protein>
    <submittedName>
        <fullName evidence="7">BamA/TamA family outer membrane protein</fullName>
    </submittedName>
</protein>
<reference evidence="8" key="1">
    <citation type="journal article" date="2019" name="Int. J. Syst. Evol. Microbiol.">
        <title>The Global Catalogue of Microorganisms (GCM) 10K type strain sequencing project: providing services to taxonomists for standard genome sequencing and annotation.</title>
        <authorList>
            <consortium name="The Broad Institute Genomics Platform"/>
            <consortium name="The Broad Institute Genome Sequencing Center for Infectious Disease"/>
            <person name="Wu L."/>
            <person name="Ma J."/>
        </authorList>
    </citation>
    <scope>NUCLEOTIDE SEQUENCE [LARGE SCALE GENOMIC DNA]</scope>
    <source>
        <strain evidence="8">KCTC 42585</strain>
    </source>
</reference>
<dbReference type="RefSeq" id="WP_380747672.1">
    <property type="nucleotide sequence ID" value="NZ_JBHULT010000005.1"/>
</dbReference>
<evidence type="ECO:0000313" key="7">
    <source>
        <dbReference type="EMBL" id="MFD2516515.1"/>
    </source>
</evidence>
<organism evidence="7 8">
    <name type="scientific">Salinimicrobium flavum</name>
    <dbReference type="NCBI Taxonomy" id="1737065"/>
    <lineage>
        <taxon>Bacteria</taxon>
        <taxon>Pseudomonadati</taxon>
        <taxon>Bacteroidota</taxon>
        <taxon>Flavobacteriia</taxon>
        <taxon>Flavobacteriales</taxon>
        <taxon>Flavobacteriaceae</taxon>
        <taxon>Salinimicrobium</taxon>
    </lineage>
</organism>
<comment type="subcellular location">
    <subcellularLocation>
        <location evidence="1">Membrane</location>
    </subcellularLocation>
</comment>
<dbReference type="Pfam" id="PF01103">
    <property type="entry name" value="Omp85"/>
    <property type="match status" value="1"/>
</dbReference>
<dbReference type="Proteomes" id="UP001597468">
    <property type="component" value="Unassembled WGS sequence"/>
</dbReference>
<feature type="domain" description="Bacterial surface antigen (D15)" evidence="6">
    <location>
        <begin position="671"/>
        <end position="833"/>
    </location>
</feature>
<keyword evidence="5" id="KW-0998">Cell outer membrane</keyword>
<evidence type="ECO:0000259" key="6">
    <source>
        <dbReference type="Pfam" id="PF01103"/>
    </source>
</evidence>
<sequence length="854" mass="98133">MKYFEAKISLILLTVSLLFSCNAVKRVPNDEHLLTHNKIIVDGEEISERRIYNQLYQEPNSRILGIPLQLHFYNLAKANPDSTFNHWLNKKENRKERLVNVLSEKQVVRLGNIYVNINNWIKETGEPPAIVDTSLTKRSSERLKAWYWNNGWFNAETSYEILPQKKRRATVNYYVQPKEPYRVDSISTRIASIVADSIYNVHRADSEIVEGRQYKTADFGAERERLTSLYRNNGLFHFEQEYISFEADTINTNQKVNTSVIIQNRQATVNGIQTRIPFKVHKISRVNIFPDFNFENRKEPVTDTASNEGYYIYSFDKLKYKPKALTNAIFITPESIYSDEQRSLTYNRLNQLRIFRYPNIQYIEDPADSTGTDLIANIFLTARQRYSLGFEFDVSQSNIQKFGIGFGGSLLIRNIFKGAEILEISGRGSIGSSKDAANDDDRFFDITEVGMDVDLTLPRILFPVSTERFIPKFMYPFTKFSLGASTQTNIGLDKQSLLAIMNYRWLPSENLTHLLDLVNVQYIRNLNTDNYFNVYRNSYQELNEIATSENISPSEEYFVIGDDGMKKLEIPDGADLFLRDVRQGNIDNLTPSQSQELNDIRERKNRLSEDNLIFASNFSYILNKKENIYDEDFSRLRVKVEAAGNVLSAISGIANLQKDEDGRYNIFGVNFSQYVKTEIDYIKHWEFGRDNVFAIRTFGGIAIPYGNSNSIPFIRSFFAGGPNDNRAWQPYSLGPGSSGGRNEFNEANMKIALSAEYRYNLIGDLNSAIFVDAGNIWNVLDVVEEEASTFTSLADLEEIAIGSGIGLRYDFDFFVLRFDIGFKTYNPAGPEGRRWFRDYNLANAVYNVGINYPF</sequence>
<evidence type="ECO:0000256" key="3">
    <source>
        <dbReference type="ARBA" id="ARBA00022729"/>
    </source>
</evidence>
<dbReference type="PANTHER" id="PTHR12815">
    <property type="entry name" value="SORTING AND ASSEMBLY MACHINERY SAMM50 PROTEIN FAMILY MEMBER"/>
    <property type="match status" value="1"/>
</dbReference>
<dbReference type="Gene3D" id="2.40.160.50">
    <property type="entry name" value="membrane protein fhac: a member of the omp85/tpsb transporter family"/>
    <property type="match status" value="1"/>
</dbReference>
<evidence type="ECO:0000256" key="1">
    <source>
        <dbReference type="ARBA" id="ARBA00004370"/>
    </source>
</evidence>
<keyword evidence="8" id="KW-1185">Reference proteome</keyword>
<evidence type="ECO:0000256" key="4">
    <source>
        <dbReference type="ARBA" id="ARBA00023136"/>
    </source>
</evidence>
<dbReference type="PROSITE" id="PS51257">
    <property type="entry name" value="PROKAR_LIPOPROTEIN"/>
    <property type="match status" value="1"/>
</dbReference>
<dbReference type="PANTHER" id="PTHR12815:SF47">
    <property type="entry name" value="TRANSLOCATION AND ASSEMBLY MODULE SUBUNIT TAMA"/>
    <property type="match status" value="1"/>
</dbReference>
<name>A0ABW5IWL4_9FLAO</name>
<dbReference type="InterPro" id="IPR039910">
    <property type="entry name" value="D15-like"/>
</dbReference>
<accession>A0ABW5IWL4</accession>
<proteinExistence type="predicted"/>
<evidence type="ECO:0000256" key="2">
    <source>
        <dbReference type="ARBA" id="ARBA00022692"/>
    </source>
</evidence>
<keyword evidence="4" id="KW-0472">Membrane</keyword>
<evidence type="ECO:0000256" key="5">
    <source>
        <dbReference type="ARBA" id="ARBA00023237"/>
    </source>
</evidence>
<keyword evidence="2" id="KW-0812">Transmembrane</keyword>